<accession>A0AAD1ACG1</accession>
<dbReference type="EMBL" id="CP028130">
    <property type="protein sequence ID" value="AZZ55703.1"/>
    <property type="molecule type" value="Genomic_DNA"/>
</dbReference>
<proteinExistence type="predicted"/>
<name>A0AAD1ACG1_9MICO</name>
<gene>
    <name evidence="1" type="ORF">C7V51_07280</name>
</gene>
<dbReference type="AlphaFoldDB" id="A0AAD1ACG1"/>
<dbReference type="Proteomes" id="UP000283946">
    <property type="component" value="Chromosome"/>
</dbReference>
<evidence type="ECO:0000313" key="1">
    <source>
        <dbReference type="EMBL" id="AZZ55703.1"/>
    </source>
</evidence>
<dbReference type="KEGG" id="ria:C7V51_07280"/>
<evidence type="ECO:0000313" key="2">
    <source>
        <dbReference type="Proteomes" id="UP000283946"/>
    </source>
</evidence>
<reference evidence="1 2" key="1">
    <citation type="submission" date="2018-03" db="EMBL/GenBank/DDBJ databases">
        <title>Bacteriophage NCPPB3778 and a type I-E CRISPR drive the evolution of the US Biological Select Agent, Rathayibacter toxicus.</title>
        <authorList>
            <person name="Davis E.W.II."/>
            <person name="Tabima J.F."/>
            <person name="Weisberg A.J."/>
            <person name="Dantas Lopes L."/>
            <person name="Wiseman M.S."/>
            <person name="Wiseman M.S."/>
            <person name="Pupko T."/>
            <person name="Belcher M.S."/>
            <person name="Sechler A.J."/>
            <person name="Tancos M.A."/>
            <person name="Schroeder B.K."/>
            <person name="Murray T.D."/>
            <person name="Luster D.G."/>
            <person name="Schneider W.L."/>
            <person name="Rogers E."/>
            <person name="Andreote F.D."/>
            <person name="Grunwald N.J."/>
            <person name="Putnam M.L."/>
            <person name="Chang J.H."/>
        </authorList>
    </citation>
    <scope>NUCLEOTIDE SEQUENCE [LARGE SCALE GENOMIC DNA]</scope>
    <source>
        <strain evidence="1 2">NCCPB 2253</strain>
    </source>
</reference>
<organism evidence="1 2">
    <name type="scientific">Rathayibacter iranicus</name>
    <dbReference type="NCBI Taxonomy" id="59737"/>
    <lineage>
        <taxon>Bacteria</taxon>
        <taxon>Bacillati</taxon>
        <taxon>Actinomycetota</taxon>
        <taxon>Actinomycetes</taxon>
        <taxon>Micrococcales</taxon>
        <taxon>Microbacteriaceae</taxon>
        <taxon>Rathayibacter</taxon>
    </lineage>
</organism>
<sequence>MIAALMSLLVGGAADSTRHAAAPGESQTVRMWTFLQPGPVATDFDPGDIVSDEVFFDADALGPLTVQAFLNARVPVCQGGAVPCLRDYSEDTAAIMGDEQCDGVPAGRQRSAAEIISTVAGACGVNPAVLLVLLQKEQSLVTDPAPSERQFRSATGYGCPDTADCDSGLYGFAAQVYGAAWQFQRYRSPESSFDWYPVGETRDIRYSPGQGCGTAPVTIANAATAGLYYYTPYQPNAAALANLYGEGDACSALGNRNFWRIFSIWFGDPRA</sequence>
<protein>
    <submittedName>
        <fullName evidence="1">Hemagglutinin</fullName>
    </submittedName>
</protein>